<feature type="domain" description="HD" evidence="1">
    <location>
        <begin position="36"/>
        <end position="123"/>
    </location>
</feature>
<dbReference type="OrthoDB" id="8478129at2"/>
<dbReference type="AlphaFoldDB" id="A0A1A3NWN6"/>
<gene>
    <name evidence="2" type="ORF">A5634_02540</name>
</gene>
<dbReference type="Pfam" id="PF01966">
    <property type="entry name" value="HD"/>
    <property type="match status" value="1"/>
</dbReference>
<proteinExistence type="predicted"/>
<sequence>MATQSIETIAGVVIPDTALVREVTEYIRDVEDDLLFDHSRRVFLFGALHGRRLGLQPDLELLYVGAMFHDIGLTARYRTSMLRFEVDGANAARDFLLERGYDPADAEKVWLGIALHTTPGVPEFLDPEIALVTAGVETDVLGMGREDLVPEALDAVTAAHPRPDFKNRIVAAFNNGMKHRPASTFGTMNDDVLAHFDPSFKRENFVDIIQNNGWPE</sequence>
<dbReference type="InterPro" id="IPR006674">
    <property type="entry name" value="HD_domain"/>
</dbReference>
<evidence type="ECO:0000313" key="2">
    <source>
        <dbReference type="EMBL" id="OBK24752.1"/>
    </source>
</evidence>
<dbReference type="Proteomes" id="UP000093928">
    <property type="component" value="Unassembled WGS sequence"/>
</dbReference>
<comment type="caution">
    <text evidence="2">The sequence shown here is derived from an EMBL/GenBank/DDBJ whole genome shotgun (WGS) entry which is preliminary data.</text>
</comment>
<accession>A0A1A3NWN6</accession>
<dbReference type="InterPro" id="IPR003607">
    <property type="entry name" value="HD/PDEase_dom"/>
</dbReference>
<dbReference type="Gene3D" id="1.10.3210.10">
    <property type="entry name" value="Hypothetical protein af1432"/>
    <property type="match status" value="1"/>
</dbReference>
<evidence type="ECO:0000259" key="1">
    <source>
        <dbReference type="Pfam" id="PF01966"/>
    </source>
</evidence>
<dbReference type="CDD" id="cd00077">
    <property type="entry name" value="HDc"/>
    <property type="match status" value="1"/>
</dbReference>
<dbReference type="PANTHER" id="PTHR35569">
    <property type="entry name" value="CYANAMIDE HYDRATASE DDI2-RELATED"/>
    <property type="match status" value="1"/>
</dbReference>
<name>A0A1A3NWN6_MYCAS</name>
<protein>
    <submittedName>
        <fullName evidence="2">Diguanylate cyclase</fullName>
    </submittedName>
</protein>
<dbReference type="PANTHER" id="PTHR35569:SF1">
    <property type="entry name" value="CYANAMIDE HYDRATASE DDI2-RELATED"/>
    <property type="match status" value="1"/>
</dbReference>
<dbReference type="RefSeq" id="WP_065145003.1">
    <property type="nucleotide sequence ID" value="NZ_LZLS01000154.1"/>
</dbReference>
<organism evidence="2 3">
    <name type="scientific">Mycobacterium asiaticum</name>
    <dbReference type="NCBI Taxonomy" id="1790"/>
    <lineage>
        <taxon>Bacteria</taxon>
        <taxon>Bacillati</taxon>
        <taxon>Actinomycetota</taxon>
        <taxon>Actinomycetes</taxon>
        <taxon>Mycobacteriales</taxon>
        <taxon>Mycobacteriaceae</taxon>
        <taxon>Mycobacterium</taxon>
    </lineage>
</organism>
<reference evidence="2 3" key="1">
    <citation type="submission" date="2016-06" db="EMBL/GenBank/DDBJ databases">
        <authorList>
            <person name="Kjaerup R.B."/>
            <person name="Dalgaard T.S."/>
            <person name="Juul-Madsen H.R."/>
        </authorList>
    </citation>
    <scope>NUCLEOTIDE SEQUENCE [LARGE SCALE GENOMIC DNA]</scope>
    <source>
        <strain evidence="2 3">1165133.8</strain>
    </source>
</reference>
<dbReference type="EMBL" id="LZLS01000154">
    <property type="protein sequence ID" value="OBK24752.1"/>
    <property type="molecule type" value="Genomic_DNA"/>
</dbReference>
<evidence type="ECO:0000313" key="3">
    <source>
        <dbReference type="Proteomes" id="UP000093928"/>
    </source>
</evidence>
<dbReference type="SUPFAM" id="SSF109604">
    <property type="entry name" value="HD-domain/PDEase-like"/>
    <property type="match status" value="1"/>
</dbReference>